<evidence type="ECO:0008006" key="3">
    <source>
        <dbReference type="Google" id="ProtNLM"/>
    </source>
</evidence>
<dbReference type="HOGENOM" id="CLU_1022732_0_0_12"/>
<dbReference type="Proteomes" id="UP000007254">
    <property type="component" value="Chromosome"/>
</dbReference>
<name>G0GB95_WINT7</name>
<dbReference type="RefSeq" id="WP_014625233.1">
    <property type="nucleotide sequence ID" value="NC_017583.1"/>
</dbReference>
<accession>G0GB95</accession>
<evidence type="ECO:0000313" key="1">
    <source>
        <dbReference type="EMBL" id="AEJ61904.1"/>
    </source>
</evidence>
<sequence>MHRRAGWGLLFVLVFAGCATGPAVLERVYVPEGGASVRVDVTRPGGRALAGWFVERMGAGEVVREVLGRSREVFLVRGDGGWFVWCVGGFPGTLWRLGLGVEGWERGGVLDYPGVGEVEWFEGKDGGGVVLVGRAAVGYAEQGWEGVRWREVREVFAWPTRDAEVVWDAGAVPVVGTLAGMERVRWWGVEEEGVWEHGMRWEYGEGVSARGVRALLRLVLPGMFAAVFERDFLDTWNALEFTEEGGALGVRLPVVSQGELERALAGWFGWGE</sequence>
<keyword evidence="2" id="KW-1185">Reference proteome</keyword>
<dbReference type="STRING" id="869211.Spith_1643"/>
<proteinExistence type="predicted"/>
<organism evidence="1 2">
    <name type="scientific">Winmispira thermophila (strain ATCC 700085 / DSM 6578 / Z-1203)</name>
    <name type="common">Spirochaeta thermophila</name>
    <dbReference type="NCBI Taxonomy" id="869211"/>
    <lineage>
        <taxon>Bacteria</taxon>
        <taxon>Pseudomonadati</taxon>
        <taxon>Spirochaetota</taxon>
        <taxon>Spirochaetia</taxon>
        <taxon>Winmispirales</taxon>
        <taxon>Winmispiraceae</taxon>
        <taxon>Winmispira</taxon>
    </lineage>
</organism>
<protein>
    <recommendedName>
        <fullName evidence="3">Lipoprotein</fullName>
    </recommendedName>
</protein>
<gene>
    <name evidence="1" type="ordered locus">Spith_1643</name>
</gene>
<dbReference type="PROSITE" id="PS51257">
    <property type="entry name" value="PROKAR_LIPOPROTEIN"/>
    <property type="match status" value="1"/>
</dbReference>
<dbReference type="EMBL" id="CP002903">
    <property type="protein sequence ID" value="AEJ61904.1"/>
    <property type="molecule type" value="Genomic_DNA"/>
</dbReference>
<reference evidence="1 2" key="1">
    <citation type="submission" date="2011-06" db="EMBL/GenBank/DDBJ databases">
        <title>The complete genome of Spirochaeta thermophila DSM 6578.</title>
        <authorList>
            <consortium name="US DOE Joint Genome Institute (JGI-PGF)"/>
            <person name="Lucas S."/>
            <person name="Lapidus A."/>
            <person name="Bruce D."/>
            <person name="Goodwin L."/>
            <person name="Pitluck S."/>
            <person name="Peters L."/>
            <person name="Kyrpides N."/>
            <person name="Mavromatis K."/>
            <person name="Ivanova N."/>
            <person name="Mikailova N."/>
            <person name="Pagani I."/>
            <person name="Chertkov O."/>
            <person name="Detter J.C."/>
            <person name="Tapia R."/>
            <person name="Han C."/>
            <person name="Land M."/>
            <person name="Hauser L."/>
            <person name="Markowitz V."/>
            <person name="Cheng J.-F."/>
            <person name="Hugenholtz P."/>
            <person name="Woyke T."/>
            <person name="Wu D."/>
            <person name="Spring S."/>
            <person name="Merkhoffer B."/>
            <person name="Schneider S."/>
            <person name="Klenk H.-P."/>
            <person name="Eisen J.A."/>
        </authorList>
    </citation>
    <scope>NUCLEOTIDE SEQUENCE [LARGE SCALE GENOMIC DNA]</scope>
    <source>
        <strain evidence="2">ATCC 700085 / DSM 6578 / Z-1203</strain>
    </source>
</reference>
<dbReference type="KEGG" id="stq:Spith_1643"/>
<evidence type="ECO:0000313" key="2">
    <source>
        <dbReference type="Proteomes" id="UP000007254"/>
    </source>
</evidence>
<dbReference type="AlphaFoldDB" id="G0GB95"/>